<protein>
    <submittedName>
        <fullName evidence="2">Hydroxyacylglutathione hydrolase</fullName>
    </submittedName>
</protein>
<dbReference type="Gene3D" id="1.10.10.10">
    <property type="entry name" value="Winged helix-like DNA-binding domain superfamily/Winged helix DNA-binding domain"/>
    <property type="match status" value="1"/>
</dbReference>
<dbReference type="EMBL" id="QKZS01000002">
    <property type="protein sequence ID" value="PZX57110.1"/>
    <property type="molecule type" value="Genomic_DNA"/>
</dbReference>
<comment type="caution">
    <text evidence="2">The sequence shown here is derived from an EMBL/GenBank/DDBJ whole genome shotgun (WGS) entry which is preliminary data.</text>
</comment>
<dbReference type="InterPro" id="IPR041516">
    <property type="entry name" value="LACTB2_WH"/>
</dbReference>
<dbReference type="InterPro" id="IPR001279">
    <property type="entry name" value="Metallo-B-lactamas"/>
</dbReference>
<dbReference type="Gene3D" id="3.60.15.10">
    <property type="entry name" value="Ribonuclease Z/Hydroxyacylglutathione hydrolase-like"/>
    <property type="match status" value="1"/>
</dbReference>
<keyword evidence="2" id="KW-0378">Hydrolase</keyword>
<dbReference type="Pfam" id="PF17778">
    <property type="entry name" value="WHD_BLACT"/>
    <property type="match status" value="1"/>
</dbReference>
<dbReference type="PANTHER" id="PTHR23131">
    <property type="entry name" value="ENDORIBONUCLEASE LACTB2"/>
    <property type="match status" value="1"/>
</dbReference>
<dbReference type="SMART" id="SM00849">
    <property type="entry name" value="Lactamase_B"/>
    <property type="match status" value="1"/>
</dbReference>
<evidence type="ECO:0000259" key="1">
    <source>
        <dbReference type="SMART" id="SM00849"/>
    </source>
</evidence>
<evidence type="ECO:0000313" key="2">
    <source>
        <dbReference type="EMBL" id="PZX57110.1"/>
    </source>
</evidence>
<dbReference type="GO" id="GO:0016787">
    <property type="term" value="F:hydrolase activity"/>
    <property type="evidence" value="ECO:0007669"/>
    <property type="project" value="UniProtKB-KW"/>
</dbReference>
<dbReference type="Pfam" id="PF00753">
    <property type="entry name" value="Lactamase_B"/>
    <property type="match status" value="1"/>
</dbReference>
<dbReference type="InterPro" id="IPR050662">
    <property type="entry name" value="Sec-metab_biosynth-thioest"/>
</dbReference>
<organism evidence="2 3">
    <name type="scientific">Cereibacter changlensis</name>
    <dbReference type="NCBI Taxonomy" id="402884"/>
    <lineage>
        <taxon>Bacteria</taxon>
        <taxon>Pseudomonadati</taxon>
        <taxon>Pseudomonadota</taxon>
        <taxon>Alphaproteobacteria</taxon>
        <taxon>Rhodobacterales</taxon>
        <taxon>Paracoccaceae</taxon>
        <taxon>Cereibacter</taxon>
    </lineage>
</organism>
<name>A0A2W7RFE2_9RHOB</name>
<evidence type="ECO:0000313" key="3">
    <source>
        <dbReference type="Proteomes" id="UP000249538"/>
    </source>
</evidence>
<dbReference type="PANTHER" id="PTHR23131:SF0">
    <property type="entry name" value="ENDORIBONUCLEASE LACTB2"/>
    <property type="match status" value="1"/>
</dbReference>
<dbReference type="AlphaFoldDB" id="A0A2W7RFE2"/>
<dbReference type="CDD" id="cd16278">
    <property type="entry name" value="metallo-hydrolase-like_MBL-fold"/>
    <property type="match status" value="1"/>
</dbReference>
<sequence>MQDDLSTEPGACCWLEPQLRRVLAPNPSPMTHRGTNSYIVGEGSVALIDPGPALPGHHAALLAALRPGERISHILVTHAHLDHSPLAAPLAEVTGAELLAFGPAARSPAMQALAEAEPGGGEGIDHGFAPQRRLADGESVSGPGWTLTALHTPGHLGDHLCFGFGDACFSGDHVMGWSSSLVSPPDGDMTAYRASLDRLGATPWRVLFPGHGAPVADPATRIAWLAAHRRDRERLILDALAHGPADLASLAATVYAETPAALLPAARRNLLAHLVDLAERNRIRADPRLSATARFHLA</sequence>
<dbReference type="SUPFAM" id="SSF56281">
    <property type="entry name" value="Metallo-hydrolase/oxidoreductase"/>
    <property type="match status" value="1"/>
</dbReference>
<dbReference type="Proteomes" id="UP000249538">
    <property type="component" value="Unassembled WGS sequence"/>
</dbReference>
<gene>
    <name evidence="2" type="ORF">LX76_00650</name>
</gene>
<dbReference type="RefSeq" id="WP_170139552.1">
    <property type="nucleotide sequence ID" value="NZ_QKZS01000002.1"/>
</dbReference>
<feature type="domain" description="Metallo-beta-lactamase" evidence="1">
    <location>
        <begin position="34"/>
        <end position="211"/>
    </location>
</feature>
<dbReference type="InterPro" id="IPR036866">
    <property type="entry name" value="RibonucZ/Hydroxyglut_hydro"/>
</dbReference>
<accession>A0A2W7RFE2</accession>
<proteinExistence type="predicted"/>
<reference evidence="2 3" key="1">
    <citation type="submission" date="2018-06" db="EMBL/GenBank/DDBJ databases">
        <title>Genomic Encyclopedia of Archaeal and Bacterial Type Strains, Phase II (KMG-II): from individual species to whole genera.</title>
        <authorList>
            <person name="Goeker M."/>
        </authorList>
    </citation>
    <scope>NUCLEOTIDE SEQUENCE [LARGE SCALE GENOMIC DNA]</scope>
    <source>
        <strain evidence="2 3">DSM 18774</strain>
    </source>
</reference>
<dbReference type="InterPro" id="IPR036388">
    <property type="entry name" value="WH-like_DNA-bd_sf"/>
</dbReference>